<keyword evidence="2" id="KW-1185">Reference proteome</keyword>
<dbReference type="AlphaFoldDB" id="A0A232F6R1"/>
<evidence type="ECO:0000313" key="1">
    <source>
        <dbReference type="EMBL" id="OXU26119.1"/>
    </source>
</evidence>
<dbReference type="EMBL" id="NNAY01000874">
    <property type="protein sequence ID" value="OXU26119.1"/>
    <property type="molecule type" value="Genomic_DNA"/>
</dbReference>
<reference evidence="1 2" key="1">
    <citation type="journal article" date="2017" name="Curr. Biol.">
        <title>The Evolution of Venom by Co-option of Single-Copy Genes.</title>
        <authorList>
            <person name="Martinson E.O."/>
            <person name="Mrinalini"/>
            <person name="Kelkar Y.D."/>
            <person name="Chang C.H."/>
            <person name="Werren J.H."/>
        </authorList>
    </citation>
    <scope>NUCLEOTIDE SEQUENCE [LARGE SCALE GENOMIC DNA]</scope>
    <source>
        <strain evidence="1 2">Alberta</strain>
        <tissue evidence="1">Whole body</tissue>
    </source>
</reference>
<protein>
    <submittedName>
        <fullName evidence="1">Uncharacterized protein</fullName>
    </submittedName>
</protein>
<comment type="caution">
    <text evidence="1">The sequence shown here is derived from an EMBL/GenBank/DDBJ whole genome shotgun (WGS) entry which is preliminary data.</text>
</comment>
<organism evidence="1 2">
    <name type="scientific">Trichomalopsis sarcophagae</name>
    <dbReference type="NCBI Taxonomy" id="543379"/>
    <lineage>
        <taxon>Eukaryota</taxon>
        <taxon>Metazoa</taxon>
        <taxon>Ecdysozoa</taxon>
        <taxon>Arthropoda</taxon>
        <taxon>Hexapoda</taxon>
        <taxon>Insecta</taxon>
        <taxon>Pterygota</taxon>
        <taxon>Neoptera</taxon>
        <taxon>Endopterygota</taxon>
        <taxon>Hymenoptera</taxon>
        <taxon>Apocrita</taxon>
        <taxon>Proctotrupomorpha</taxon>
        <taxon>Chalcidoidea</taxon>
        <taxon>Pteromalidae</taxon>
        <taxon>Pteromalinae</taxon>
        <taxon>Trichomalopsis</taxon>
    </lineage>
</organism>
<name>A0A232F6R1_9HYME</name>
<accession>A0A232F6R1</accession>
<dbReference type="Proteomes" id="UP000215335">
    <property type="component" value="Unassembled WGS sequence"/>
</dbReference>
<evidence type="ECO:0000313" key="2">
    <source>
        <dbReference type="Proteomes" id="UP000215335"/>
    </source>
</evidence>
<gene>
    <name evidence="1" type="ORF">TSAR_000129</name>
</gene>
<proteinExistence type="predicted"/>
<sequence>MAGSYPSVQRTANHTETSPTYTLLIKPALSAPERAPGPSLSVASSGEGPVSDQLHIDNAGAPCLVHRVGYLNFCLTIGSCHCFAFAPGVTETQFRATVKLPVACPVIAVHFLLWPDLLGDLVSATVSGFCCLVCSSGLTCKRSHRGRHLYLSRRLSFHTSTISVCANVVVCSSGSPNAIFFIELCWIWVAPCCLPAVRVPVSHFTCPIMTTLLDDSNVSKRRCGRSHFSACDLENCQCFGTPSWICITCNLLTKFNTLDYAQEKLICYICAPAISNVASHETVSPVKKLSGAVAGDVQSVNISEEFKKALQINCADIKSSLAAIDFKLTDFNTRISENNSSISEIRLEITILQSRMQAVEDLARESPNNPASPQSTVDLTSELQDRMSRFCNMMIYNVPVRQCLARISNLNLSNLTVRRFAKPSARSNVPRVLARFGSQFEAQRVINNRKFISDGVEAAADRIQYQKELFERLRAEVLL</sequence>